<evidence type="ECO:0000256" key="2">
    <source>
        <dbReference type="ARBA" id="ARBA00022448"/>
    </source>
</evidence>
<accession>A0A1C7D5U8</accession>
<keyword evidence="5 9" id="KW-0812">Transmembrane</keyword>
<keyword evidence="3" id="KW-1003">Cell membrane</keyword>
<comment type="subcellular location">
    <subcellularLocation>
        <location evidence="1">Cell inner membrane</location>
        <topology evidence="1">Multi-pass membrane protein</topology>
    </subcellularLocation>
</comment>
<comment type="similarity">
    <text evidence="8">Belongs to the TsuA/YedE (TC 9.B.102) family.</text>
</comment>
<evidence type="ECO:0000256" key="7">
    <source>
        <dbReference type="ARBA" id="ARBA00023136"/>
    </source>
</evidence>
<dbReference type="PATRIC" id="fig|645517.4.peg.512"/>
<dbReference type="InterPro" id="IPR007272">
    <property type="entry name" value="Sulf_transp_TsuA/YedE"/>
</dbReference>
<evidence type="ECO:0000256" key="8">
    <source>
        <dbReference type="ARBA" id="ARBA00035655"/>
    </source>
</evidence>
<dbReference type="EMBL" id="CP016545">
    <property type="protein sequence ID" value="ANU06835.1"/>
    <property type="molecule type" value="Genomic_DNA"/>
</dbReference>
<proteinExistence type="inferred from homology"/>
<evidence type="ECO:0000313" key="11">
    <source>
        <dbReference type="Proteomes" id="UP000092698"/>
    </source>
</evidence>
<dbReference type="PANTHER" id="PTHR30574:SF1">
    <property type="entry name" value="SULPHUR TRANSPORT DOMAIN-CONTAINING PROTEIN"/>
    <property type="match status" value="1"/>
</dbReference>
<dbReference type="GO" id="GO:0005886">
    <property type="term" value="C:plasma membrane"/>
    <property type="evidence" value="ECO:0007669"/>
    <property type="project" value="UniProtKB-SubCell"/>
</dbReference>
<evidence type="ECO:0000256" key="9">
    <source>
        <dbReference type="SAM" id="Phobius"/>
    </source>
</evidence>
<keyword evidence="7 9" id="KW-0472">Membrane</keyword>
<evidence type="ECO:0000256" key="3">
    <source>
        <dbReference type="ARBA" id="ARBA00022475"/>
    </source>
</evidence>
<dbReference type="RefSeq" id="WP_067785618.1">
    <property type="nucleotide sequence ID" value="NZ_CP016545.1"/>
</dbReference>
<dbReference type="KEGG" id="anh:A6F65_00511"/>
<dbReference type="STRING" id="645517.A6F65_00511"/>
<dbReference type="AlphaFoldDB" id="A0A1C7D5U8"/>
<reference evidence="10 11" key="1">
    <citation type="submission" date="2016-07" db="EMBL/GenBank/DDBJ databases">
        <title>Complete genome sequence of Altererythrobacter namhicola JCM 16345T, containing esterase-encoding genes.</title>
        <authorList>
            <person name="Cheng H."/>
            <person name="Wu Y.-H."/>
            <person name="Jian S.-L."/>
            <person name="Huo Y.-Y."/>
            <person name="Wang C.-S."/>
            <person name="Xu X.-W."/>
        </authorList>
    </citation>
    <scope>NUCLEOTIDE SEQUENCE [LARGE SCALE GENOMIC DNA]</scope>
    <source>
        <strain evidence="10 11">JCM 16345</strain>
    </source>
</reference>
<evidence type="ECO:0000313" key="10">
    <source>
        <dbReference type="EMBL" id="ANU06835.1"/>
    </source>
</evidence>
<organism evidence="10 11">
    <name type="scientific">Paraurantiacibacter namhicola</name>
    <dbReference type="NCBI Taxonomy" id="645517"/>
    <lineage>
        <taxon>Bacteria</taxon>
        <taxon>Pseudomonadati</taxon>
        <taxon>Pseudomonadota</taxon>
        <taxon>Alphaproteobacteria</taxon>
        <taxon>Sphingomonadales</taxon>
        <taxon>Erythrobacteraceae</taxon>
        <taxon>Paraurantiacibacter</taxon>
    </lineage>
</organism>
<evidence type="ECO:0000256" key="5">
    <source>
        <dbReference type="ARBA" id="ARBA00022692"/>
    </source>
</evidence>
<keyword evidence="11" id="KW-1185">Reference proteome</keyword>
<keyword evidence="6 9" id="KW-1133">Transmembrane helix</keyword>
<name>A0A1C7D5U8_9SPHN</name>
<keyword evidence="4" id="KW-0997">Cell inner membrane</keyword>
<evidence type="ECO:0000256" key="1">
    <source>
        <dbReference type="ARBA" id="ARBA00004429"/>
    </source>
</evidence>
<keyword evidence="2" id="KW-0813">Transport</keyword>
<dbReference type="OrthoDB" id="9814020at2"/>
<feature type="transmembrane region" description="Helical" evidence="9">
    <location>
        <begin position="58"/>
        <end position="77"/>
    </location>
</feature>
<gene>
    <name evidence="10" type="ORF">A6F65_00511</name>
</gene>
<dbReference type="Proteomes" id="UP000092698">
    <property type="component" value="Chromosome"/>
</dbReference>
<protein>
    <submittedName>
        <fullName evidence="10">Uncharacterized protein</fullName>
    </submittedName>
</protein>
<feature type="transmembrane region" description="Helical" evidence="9">
    <location>
        <begin position="83"/>
        <end position="102"/>
    </location>
</feature>
<evidence type="ECO:0000256" key="6">
    <source>
        <dbReference type="ARBA" id="ARBA00022989"/>
    </source>
</evidence>
<sequence>MMLPGFPDAAPLDGLAGGVLIGLAAAVMLLGLGRIAGVSGIAAKAAGLGGSGMARGSAWMFFIGLPLGALAVMLASGGLEARFASPLVLAIAGLLVGVGTRLGSGCTSGHGVCGMSRLSGRSIVATVTFMAAGIATVAIMNALGWEVL</sequence>
<feature type="transmembrane region" description="Helical" evidence="9">
    <location>
        <begin position="123"/>
        <end position="145"/>
    </location>
</feature>
<dbReference type="Pfam" id="PF04143">
    <property type="entry name" value="Sulf_transp"/>
    <property type="match status" value="1"/>
</dbReference>
<dbReference type="PANTHER" id="PTHR30574">
    <property type="entry name" value="INNER MEMBRANE PROTEIN YEDE"/>
    <property type="match status" value="1"/>
</dbReference>
<feature type="transmembrane region" description="Helical" evidence="9">
    <location>
        <begin position="15"/>
        <end position="37"/>
    </location>
</feature>
<evidence type="ECO:0000256" key="4">
    <source>
        <dbReference type="ARBA" id="ARBA00022519"/>
    </source>
</evidence>